<organism evidence="2 3">
    <name type="scientific">Georgenia ruanii</name>
    <dbReference type="NCBI Taxonomy" id="348442"/>
    <lineage>
        <taxon>Bacteria</taxon>
        <taxon>Bacillati</taxon>
        <taxon>Actinomycetota</taxon>
        <taxon>Actinomycetes</taxon>
        <taxon>Micrococcales</taxon>
        <taxon>Bogoriellaceae</taxon>
        <taxon>Georgenia</taxon>
    </lineage>
</organism>
<dbReference type="SUPFAM" id="SSF54427">
    <property type="entry name" value="NTF2-like"/>
    <property type="match status" value="1"/>
</dbReference>
<protein>
    <submittedName>
        <fullName evidence="2">DUF4440 domain-containing protein</fullName>
    </submittedName>
</protein>
<proteinExistence type="predicted"/>
<evidence type="ECO:0000259" key="1">
    <source>
        <dbReference type="Pfam" id="PF14534"/>
    </source>
</evidence>
<sequence>MLSLATLMASERELAHGDGATYRRLLTEDALVVVPGMVLDVEACARAMDASPPWERADFADAALVPMGAAAAAVVYTFEGVRSGTTYRAVLSSTYVLRDGVPRLALHQQTPVT</sequence>
<reference evidence="2 3" key="1">
    <citation type="submission" date="2019-10" db="EMBL/GenBank/DDBJ databases">
        <title>Georgenia wutianyii sp. nov. and Georgenia yuyongxinii sp. nov. isolated from plateau pika (Ochotona curzoniae) in the Qinghai-Tibet plateau of China.</title>
        <authorList>
            <person name="Tian Z."/>
        </authorList>
    </citation>
    <scope>NUCLEOTIDE SEQUENCE [LARGE SCALE GENOMIC DNA]</scope>
    <source>
        <strain evidence="2 3">JCM 15130</strain>
    </source>
</reference>
<evidence type="ECO:0000313" key="3">
    <source>
        <dbReference type="Proteomes" id="UP000429644"/>
    </source>
</evidence>
<dbReference type="Pfam" id="PF14534">
    <property type="entry name" value="DUF4440"/>
    <property type="match status" value="1"/>
</dbReference>
<dbReference type="Gene3D" id="3.10.450.50">
    <property type="match status" value="1"/>
</dbReference>
<keyword evidence="3" id="KW-1185">Reference proteome</keyword>
<dbReference type="Proteomes" id="UP000429644">
    <property type="component" value="Unassembled WGS sequence"/>
</dbReference>
<dbReference type="AlphaFoldDB" id="A0A7J9UTE6"/>
<gene>
    <name evidence="2" type="ORF">GB882_04365</name>
</gene>
<feature type="domain" description="DUF4440" evidence="1">
    <location>
        <begin position="12"/>
        <end position="100"/>
    </location>
</feature>
<dbReference type="InterPro" id="IPR032710">
    <property type="entry name" value="NTF2-like_dom_sf"/>
</dbReference>
<dbReference type="InterPro" id="IPR027843">
    <property type="entry name" value="DUF4440"/>
</dbReference>
<name>A0A7J9UTE6_9MICO</name>
<dbReference type="OrthoDB" id="582586at2"/>
<dbReference type="EMBL" id="WHPD01000956">
    <property type="protein sequence ID" value="MPV87889.1"/>
    <property type="molecule type" value="Genomic_DNA"/>
</dbReference>
<comment type="caution">
    <text evidence="2">The sequence shown here is derived from an EMBL/GenBank/DDBJ whole genome shotgun (WGS) entry which is preliminary data.</text>
</comment>
<accession>A0A7J9UTE6</accession>
<dbReference type="RefSeq" id="WP_152230510.1">
    <property type="nucleotide sequence ID" value="NZ_BAAAOT010000002.1"/>
</dbReference>
<evidence type="ECO:0000313" key="2">
    <source>
        <dbReference type="EMBL" id="MPV87889.1"/>
    </source>
</evidence>